<dbReference type="SUPFAM" id="SSF54695">
    <property type="entry name" value="POZ domain"/>
    <property type="match status" value="1"/>
</dbReference>
<gene>
    <name evidence="2" type="ORF">C1SCF055_LOCUS15985</name>
</gene>
<protein>
    <submittedName>
        <fullName evidence="3">BTB domain-containing protein</fullName>
    </submittedName>
</protein>
<evidence type="ECO:0000313" key="2">
    <source>
        <dbReference type="EMBL" id="CAI3988869.1"/>
    </source>
</evidence>
<evidence type="ECO:0000259" key="1">
    <source>
        <dbReference type="PROSITE" id="PS50097"/>
    </source>
</evidence>
<dbReference type="InterPro" id="IPR000210">
    <property type="entry name" value="BTB/POZ_dom"/>
</dbReference>
<proteinExistence type="predicted"/>
<sequence>LEANLNRCLSVQHCPWCVRDRWRNVPDVPVMKEYEWLWQALRQGQHDLVTALAPREFDWKSCHPWYGTPLMAAVHNAIVCPGGKQEEERSHELIRWCMAMGADPRGVAGRADAMSVGLPPSPPGPGWKVYDDNGHIWWQYDGMLGLFWCEDSKKTDSDSYSCPGGDPAMKIMAEEHSGHSAISLILAIKRKLDLWNPMYKKYSERIDKLASVFACGSVHLADNLMLVNKNIVQTWTNALANNQLADVELQAQDGTSVWAHGVVLCSASEVLKATLSSPMREGQTQKIPSNISQAALRHLMALIYTGCPDKEYSISVHLEALDLAHRWQLDHIVEALETKLVKEVSAASKLSVQEQLAMIDHALESAVLKHLPNLRQACHRTVAASQCLRDAAMRNEFGCIASKDLASITGGEQGPGVGNKRKRTLELT</sequence>
<dbReference type="Pfam" id="PF00651">
    <property type="entry name" value="BTB"/>
    <property type="match status" value="1"/>
</dbReference>
<evidence type="ECO:0000313" key="4">
    <source>
        <dbReference type="Proteomes" id="UP001152797"/>
    </source>
</evidence>
<comment type="caution">
    <text evidence="2">The sequence shown here is derived from an EMBL/GenBank/DDBJ whole genome shotgun (WGS) entry which is preliminary data.</text>
</comment>
<dbReference type="InterPro" id="IPR011333">
    <property type="entry name" value="SKP1/BTB/POZ_sf"/>
</dbReference>
<dbReference type="Proteomes" id="UP001152797">
    <property type="component" value="Unassembled WGS sequence"/>
</dbReference>
<dbReference type="OrthoDB" id="416280at2759"/>
<dbReference type="EMBL" id="CAMXCT030001309">
    <property type="protein sequence ID" value="CAL4776181.1"/>
    <property type="molecule type" value="Genomic_DNA"/>
</dbReference>
<feature type="non-terminal residue" evidence="2">
    <location>
        <position position="1"/>
    </location>
</feature>
<organism evidence="2">
    <name type="scientific">Cladocopium goreaui</name>
    <dbReference type="NCBI Taxonomy" id="2562237"/>
    <lineage>
        <taxon>Eukaryota</taxon>
        <taxon>Sar</taxon>
        <taxon>Alveolata</taxon>
        <taxon>Dinophyceae</taxon>
        <taxon>Suessiales</taxon>
        <taxon>Symbiodiniaceae</taxon>
        <taxon>Cladocopium</taxon>
    </lineage>
</organism>
<dbReference type="EMBL" id="CAMXCT020001309">
    <property type="protein sequence ID" value="CAL1142244.1"/>
    <property type="molecule type" value="Genomic_DNA"/>
</dbReference>
<dbReference type="PROSITE" id="PS50097">
    <property type="entry name" value="BTB"/>
    <property type="match status" value="1"/>
</dbReference>
<evidence type="ECO:0000313" key="3">
    <source>
        <dbReference type="EMBL" id="CAL4776181.1"/>
    </source>
</evidence>
<dbReference type="PANTHER" id="PTHR24413">
    <property type="entry name" value="SPECKLE-TYPE POZ PROTEIN"/>
    <property type="match status" value="1"/>
</dbReference>
<dbReference type="EMBL" id="CAMXCT010001309">
    <property type="protein sequence ID" value="CAI3988869.1"/>
    <property type="molecule type" value="Genomic_DNA"/>
</dbReference>
<keyword evidence="4" id="KW-1185">Reference proteome</keyword>
<feature type="domain" description="BTB" evidence="1">
    <location>
        <begin position="245"/>
        <end position="306"/>
    </location>
</feature>
<dbReference type="AlphaFoldDB" id="A0A9P1CC21"/>
<reference evidence="2" key="1">
    <citation type="submission" date="2022-10" db="EMBL/GenBank/DDBJ databases">
        <authorList>
            <person name="Chen Y."/>
            <person name="Dougan E. K."/>
            <person name="Chan C."/>
            <person name="Rhodes N."/>
            <person name="Thang M."/>
        </authorList>
    </citation>
    <scope>NUCLEOTIDE SEQUENCE</scope>
</reference>
<dbReference type="SMART" id="SM00225">
    <property type="entry name" value="BTB"/>
    <property type="match status" value="1"/>
</dbReference>
<name>A0A9P1CC21_9DINO</name>
<accession>A0A9P1CC21</accession>
<reference evidence="3 4" key="2">
    <citation type="submission" date="2024-05" db="EMBL/GenBank/DDBJ databases">
        <authorList>
            <person name="Chen Y."/>
            <person name="Shah S."/>
            <person name="Dougan E. K."/>
            <person name="Thang M."/>
            <person name="Chan C."/>
        </authorList>
    </citation>
    <scope>NUCLEOTIDE SEQUENCE [LARGE SCALE GENOMIC DNA]</scope>
</reference>
<dbReference type="Gene3D" id="3.30.710.10">
    <property type="entry name" value="Potassium Channel Kv1.1, Chain A"/>
    <property type="match status" value="1"/>
</dbReference>